<dbReference type="EMBL" id="SRMO01000089">
    <property type="protein sequence ID" value="TGG90353.1"/>
    <property type="molecule type" value="Genomic_DNA"/>
</dbReference>
<accession>A0A524RKM9</accession>
<dbReference type="Proteomes" id="UP000317990">
    <property type="component" value="Unassembled WGS sequence"/>
</dbReference>
<feature type="region of interest" description="Disordered" evidence="1">
    <location>
        <begin position="41"/>
        <end position="72"/>
    </location>
</feature>
<proteinExistence type="predicted"/>
<organism evidence="2 3">
    <name type="scientific">Aphanocapsa feldmannii 277cV</name>
    <dbReference type="NCBI Taxonomy" id="2507553"/>
    <lineage>
        <taxon>Bacteria</taxon>
        <taxon>Bacillati</taxon>
        <taxon>Cyanobacteriota</taxon>
        <taxon>Cyanophyceae</taxon>
        <taxon>Oscillatoriophycideae</taxon>
        <taxon>Chroococcales</taxon>
        <taxon>Microcystaceae</taxon>
        <taxon>Aphanocapsa</taxon>
    </lineage>
</organism>
<evidence type="ECO:0000313" key="2">
    <source>
        <dbReference type="EMBL" id="TGG90353.1"/>
    </source>
</evidence>
<reference evidence="2 3" key="1">
    <citation type="journal article" date="2019" name="mSystems">
        <title>Life at home and on the roam: Genomic adaptions reflect the dual lifestyle of an intracellular, facultative symbiont.</title>
        <authorList>
            <person name="Burgsdorf I."/>
        </authorList>
    </citation>
    <scope>NUCLEOTIDE SEQUENCE [LARGE SCALE GENOMIC DNA]</scope>
    <source>
        <strain evidence="2">277cV</strain>
    </source>
</reference>
<dbReference type="AlphaFoldDB" id="A0A524RKM9"/>
<evidence type="ECO:0000256" key="1">
    <source>
        <dbReference type="SAM" id="MobiDB-lite"/>
    </source>
</evidence>
<protein>
    <submittedName>
        <fullName evidence="2">Uncharacterized protein</fullName>
    </submittedName>
</protein>
<comment type="caution">
    <text evidence="2">The sequence shown here is derived from an EMBL/GenBank/DDBJ whole genome shotgun (WGS) entry which is preliminary data.</text>
</comment>
<sequence>MARTTATVQFQALELKGGLLPASLLEDIAKLSRPRDLRLEAADHGLNRGERLRDPSMPPGCRPRSCGKSSRT</sequence>
<evidence type="ECO:0000313" key="3">
    <source>
        <dbReference type="Proteomes" id="UP000317990"/>
    </source>
</evidence>
<gene>
    <name evidence="2" type="ORF">ERJ67_11035</name>
</gene>
<feature type="compositionally biased region" description="Basic and acidic residues" evidence="1">
    <location>
        <begin position="41"/>
        <end position="54"/>
    </location>
</feature>
<name>A0A524RKM9_9CHRO</name>